<feature type="compositionally biased region" description="Pro residues" evidence="2">
    <location>
        <begin position="29"/>
        <end position="38"/>
    </location>
</feature>
<dbReference type="Proteomes" id="UP000485058">
    <property type="component" value="Unassembled WGS sequence"/>
</dbReference>
<dbReference type="PANTHER" id="PTHR12651">
    <property type="entry name" value="26S PROTEASOME NON-ATPASE REGULATORY SUBUNIT 9"/>
    <property type="match status" value="1"/>
</dbReference>
<organism evidence="4 5">
    <name type="scientific">Haematococcus lacustris</name>
    <name type="common">Green alga</name>
    <name type="synonym">Haematococcus pluvialis</name>
    <dbReference type="NCBI Taxonomy" id="44745"/>
    <lineage>
        <taxon>Eukaryota</taxon>
        <taxon>Viridiplantae</taxon>
        <taxon>Chlorophyta</taxon>
        <taxon>core chlorophytes</taxon>
        <taxon>Chlorophyceae</taxon>
        <taxon>CS clade</taxon>
        <taxon>Chlamydomonadales</taxon>
        <taxon>Haematococcaceae</taxon>
        <taxon>Haematococcus</taxon>
    </lineage>
</organism>
<evidence type="ECO:0000259" key="3">
    <source>
        <dbReference type="SMART" id="SM00228"/>
    </source>
</evidence>
<feature type="domain" description="PDZ" evidence="3">
    <location>
        <begin position="9"/>
        <end position="117"/>
    </location>
</feature>
<dbReference type="Gene3D" id="2.30.42.10">
    <property type="match status" value="1"/>
</dbReference>
<dbReference type="GO" id="GO:0070682">
    <property type="term" value="P:proteasome regulatory particle assembly"/>
    <property type="evidence" value="ECO:0007669"/>
    <property type="project" value="InterPro"/>
</dbReference>
<reference evidence="4 5" key="1">
    <citation type="submission" date="2020-02" db="EMBL/GenBank/DDBJ databases">
        <title>Draft genome sequence of Haematococcus lacustris strain NIES-144.</title>
        <authorList>
            <person name="Morimoto D."/>
            <person name="Nakagawa S."/>
            <person name="Yoshida T."/>
            <person name="Sawayama S."/>
        </authorList>
    </citation>
    <scope>NUCLEOTIDE SEQUENCE [LARGE SCALE GENOMIC DNA]</scope>
    <source>
        <strain evidence="4 5">NIES-144</strain>
    </source>
</reference>
<proteinExistence type="inferred from homology"/>
<name>A0A699ZIP4_HAELA</name>
<dbReference type="InterPro" id="IPR036034">
    <property type="entry name" value="PDZ_sf"/>
</dbReference>
<evidence type="ECO:0000256" key="1">
    <source>
        <dbReference type="ARBA" id="ARBA00005256"/>
    </source>
</evidence>
<feature type="compositionally biased region" description="Low complexity" evidence="2">
    <location>
        <begin position="39"/>
        <end position="57"/>
    </location>
</feature>
<dbReference type="InterPro" id="IPR035269">
    <property type="entry name" value="PSMD9"/>
</dbReference>
<dbReference type="GO" id="GO:0005737">
    <property type="term" value="C:cytoplasm"/>
    <property type="evidence" value="ECO:0007669"/>
    <property type="project" value="TreeGrafter"/>
</dbReference>
<gene>
    <name evidence="4" type="ORF">HaLaN_19934</name>
</gene>
<dbReference type="PANTHER" id="PTHR12651:SF1">
    <property type="entry name" value="26S PROTEASOME NON-ATPASE REGULATORY SUBUNIT 9"/>
    <property type="match status" value="1"/>
</dbReference>
<evidence type="ECO:0000313" key="5">
    <source>
        <dbReference type="Proteomes" id="UP000485058"/>
    </source>
</evidence>
<comment type="caution">
    <text evidence="4">The sequence shown here is derived from an EMBL/GenBank/DDBJ whole genome shotgun (WGS) entry which is preliminary data.</text>
</comment>
<dbReference type="GO" id="GO:0005634">
    <property type="term" value="C:nucleus"/>
    <property type="evidence" value="ECO:0007669"/>
    <property type="project" value="TreeGrafter"/>
</dbReference>
<sequence length="127" mass="13101">MKEVDAALVALHAAIREERQQAALHTSSPTPPAPPQPRSPQRSLADGPQQQPQGAPAFAEVDEITEGSPAHAGGLRLGDRVCAFAGVTTGPAVLQRVAQAMAACEGKVLQVDILRAQQAMTSSSGSD</sequence>
<accession>A0A699ZIP4</accession>
<dbReference type="SUPFAM" id="SSF50156">
    <property type="entry name" value="PDZ domain-like"/>
    <property type="match status" value="1"/>
</dbReference>
<evidence type="ECO:0000256" key="2">
    <source>
        <dbReference type="SAM" id="MobiDB-lite"/>
    </source>
</evidence>
<dbReference type="AlphaFoldDB" id="A0A699ZIP4"/>
<feature type="non-terminal residue" evidence="4">
    <location>
        <position position="1"/>
    </location>
</feature>
<feature type="region of interest" description="Disordered" evidence="2">
    <location>
        <begin position="17"/>
        <end position="72"/>
    </location>
</feature>
<dbReference type="SMART" id="SM00228">
    <property type="entry name" value="PDZ"/>
    <property type="match status" value="1"/>
</dbReference>
<evidence type="ECO:0000313" key="4">
    <source>
        <dbReference type="EMBL" id="GFH22463.1"/>
    </source>
</evidence>
<dbReference type="EMBL" id="BLLF01002045">
    <property type="protein sequence ID" value="GFH22463.1"/>
    <property type="molecule type" value="Genomic_DNA"/>
</dbReference>
<protein>
    <submittedName>
        <fullName evidence="4">PDZ domain-containing protein</fullName>
    </submittedName>
</protein>
<comment type="similarity">
    <text evidence="1">Belongs to the proteasome subunit p27 family.</text>
</comment>
<dbReference type="Pfam" id="PF17820">
    <property type="entry name" value="PDZ_6"/>
    <property type="match status" value="1"/>
</dbReference>
<dbReference type="InterPro" id="IPR041489">
    <property type="entry name" value="PDZ_6"/>
</dbReference>
<dbReference type="InterPro" id="IPR001478">
    <property type="entry name" value="PDZ"/>
</dbReference>
<keyword evidence="5" id="KW-1185">Reference proteome</keyword>